<evidence type="ECO:0008006" key="4">
    <source>
        <dbReference type="Google" id="ProtNLM"/>
    </source>
</evidence>
<name>A0A4S8QY98_9HELO</name>
<sequence>MHFTQAASAILATLALSSTVFAGVLKTTDSFCSSSAGCVWQNPASWPGVFECSCNLASPDGKSVLLLQGYTDWNYEGFVYNGYSTVGVCNNMPDLFNKNTESMNINVENTPACWLYTQKDCVGDYAVIDAKGIAELQGYYDKGVQSWICDPLTS</sequence>
<accession>A0A4S8QY98</accession>
<proteinExistence type="predicted"/>
<evidence type="ECO:0000313" key="2">
    <source>
        <dbReference type="EMBL" id="THV48615.1"/>
    </source>
</evidence>
<dbReference type="AlphaFoldDB" id="A0A4S8QY98"/>
<dbReference type="OrthoDB" id="3444214at2759"/>
<protein>
    <recommendedName>
        <fullName evidence="4">Cyanovirin-N domain-containing protein</fullName>
    </recommendedName>
</protein>
<keyword evidence="3" id="KW-1185">Reference proteome</keyword>
<reference evidence="2 3" key="1">
    <citation type="submission" date="2017-12" db="EMBL/GenBank/DDBJ databases">
        <title>Comparative genomics of Botrytis spp.</title>
        <authorList>
            <person name="Valero-Jimenez C.A."/>
            <person name="Tapia P."/>
            <person name="Veloso J."/>
            <person name="Silva-Moreno E."/>
            <person name="Staats M."/>
            <person name="Valdes J.H."/>
            <person name="Van Kan J.A.L."/>
        </authorList>
    </citation>
    <scope>NUCLEOTIDE SEQUENCE [LARGE SCALE GENOMIC DNA]</scope>
    <source>
        <strain evidence="2 3">MUCL435</strain>
    </source>
</reference>
<dbReference type="Proteomes" id="UP000308671">
    <property type="component" value="Unassembled WGS sequence"/>
</dbReference>
<evidence type="ECO:0000256" key="1">
    <source>
        <dbReference type="SAM" id="SignalP"/>
    </source>
</evidence>
<evidence type="ECO:0000313" key="3">
    <source>
        <dbReference type="Proteomes" id="UP000308671"/>
    </source>
</evidence>
<dbReference type="EMBL" id="PQXL01000237">
    <property type="protein sequence ID" value="THV48615.1"/>
    <property type="molecule type" value="Genomic_DNA"/>
</dbReference>
<organism evidence="2 3">
    <name type="scientific">Botrytis galanthina</name>
    <dbReference type="NCBI Taxonomy" id="278940"/>
    <lineage>
        <taxon>Eukaryota</taxon>
        <taxon>Fungi</taxon>
        <taxon>Dikarya</taxon>
        <taxon>Ascomycota</taxon>
        <taxon>Pezizomycotina</taxon>
        <taxon>Leotiomycetes</taxon>
        <taxon>Helotiales</taxon>
        <taxon>Sclerotiniaceae</taxon>
        <taxon>Botrytis</taxon>
    </lineage>
</organism>
<gene>
    <name evidence="2" type="ORF">BGAL_0237g00030</name>
</gene>
<keyword evidence="1" id="KW-0732">Signal</keyword>
<feature type="signal peptide" evidence="1">
    <location>
        <begin position="1"/>
        <end position="22"/>
    </location>
</feature>
<feature type="chain" id="PRO_5020608215" description="Cyanovirin-N domain-containing protein" evidence="1">
    <location>
        <begin position="23"/>
        <end position="154"/>
    </location>
</feature>
<comment type="caution">
    <text evidence="2">The sequence shown here is derived from an EMBL/GenBank/DDBJ whole genome shotgun (WGS) entry which is preliminary data.</text>
</comment>